<keyword evidence="2" id="KW-1185">Reference proteome</keyword>
<comment type="caution">
    <text evidence="1">The sequence shown here is derived from an EMBL/GenBank/DDBJ whole genome shotgun (WGS) entry which is preliminary data.</text>
</comment>
<proteinExistence type="predicted"/>
<dbReference type="Proteomes" id="UP000789920">
    <property type="component" value="Unassembled WGS sequence"/>
</dbReference>
<name>A0ACA9RTT7_9GLOM</name>
<evidence type="ECO:0000313" key="2">
    <source>
        <dbReference type="Proteomes" id="UP000789920"/>
    </source>
</evidence>
<sequence length="44" mass="5155">YVKNKLDYVIEDLNNDEKYDSDVSISSLSSNDSETTRRRKKEKA</sequence>
<protein>
    <submittedName>
        <fullName evidence="1">15423_t:CDS:1</fullName>
    </submittedName>
</protein>
<organism evidence="1 2">
    <name type="scientific">Racocetra persica</name>
    <dbReference type="NCBI Taxonomy" id="160502"/>
    <lineage>
        <taxon>Eukaryota</taxon>
        <taxon>Fungi</taxon>
        <taxon>Fungi incertae sedis</taxon>
        <taxon>Mucoromycota</taxon>
        <taxon>Glomeromycotina</taxon>
        <taxon>Glomeromycetes</taxon>
        <taxon>Diversisporales</taxon>
        <taxon>Gigasporaceae</taxon>
        <taxon>Racocetra</taxon>
    </lineage>
</organism>
<feature type="non-terminal residue" evidence="1">
    <location>
        <position position="1"/>
    </location>
</feature>
<gene>
    <name evidence="1" type="ORF">RPERSI_LOCUS22594</name>
</gene>
<evidence type="ECO:0000313" key="1">
    <source>
        <dbReference type="EMBL" id="CAG8808314.1"/>
    </source>
</evidence>
<dbReference type="EMBL" id="CAJVQC010068702">
    <property type="protein sequence ID" value="CAG8808314.1"/>
    <property type="molecule type" value="Genomic_DNA"/>
</dbReference>
<accession>A0ACA9RTT7</accession>
<feature type="non-terminal residue" evidence="1">
    <location>
        <position position="44"/>
    </location>
</feature>
<reference evidence="1" key="1">
    <citation type="submission" date="2021-06" db="EMBL/GenBank/DDBJ databases">
        <authorList>
            <person name="Kallberg Y."/>
            <person name="Tangrot J."/>
            <person name="Rosling A."/>
        </authorList>
    </citation>
    <scope>NUCLEOTIDE SEQUENCE</scope>
    <source>
        <strain evidence="1">MA461A</strain>
    </source>
</reference>